<reference evidence="9" key="1">
    <citation type="submission" date="2025-08" db="UniProtKB">
        <authorList>
            <consortium name="RefSeq"/>
        </authorList>
    </citation>
    <scope>IDENTIFICATION</scope>
    <source>
        <tissue evidence="9">Testes</tissue>
    </source>
</reference>
<dbReference type="RefSeq" id="XP_002734339.1">
    <property type="nucleotide sequence ID" value="XM_002734293.1"/>
</dbReference>
<dbReference type="Pfam" id="PF25481">
    <property type="entry name" value="Nucleoprot-TPR"/>
    <property type="match status" value="1"/>
</dbReference>
<proteinExistence type="predicted"/>
<evidence type="ECO:0000259" key="7">
    <source>
        <dbReference type="Pfam" id="PF25785"/>
    </source>
</evidence>
<dbReference type="PANTHER" id="PTHR18898">
    <property type="entry name" value="NUCLEOPROTEIN TPR-RELATED"/>
    <property type="match status" value="1"/>
</dbReference>
<sequence length="596" mass="68650">MATSVKFACLLSVIDENELEALPQEIRSKLEDTISSKESAIEKSKAENERLKVNAEQQYFELEKQLISCSAKLETINSERNELKTENTDLETKYKLAQERLRELEDNKEGSLSTQLQLSRTNEQLETDKRDLVELVEKKNQEIERLNDEWHDLSEKLGASNTAKVQAQAKLDELLGEDVTAKYREKRLEQEKDLLSQQNDWMSKELKEKTNELLAFKRTKSAEILELKTTLETQSEELKHSQEVFETVKKTNEIQSSRIEALIQKVKDVHDAAAQNEEQSRNELAAQTKLTGLYKSVADEFKGKETEMMTTIEELQKILRQTTESHTEMEDQMKEIEEKHIEKERLLEEKVESLEKELVHANDLIAVAKRKGISPLSESELSTLSPTAAAASSLLKSGMTLTQMYSAYVESSDDLQLEKEENRRLNMYLDQILKEIEEKAPVLQKQREDYEKSLQTIDQLSRRLDGAMLECEKLRVTADESERKAAQQLRENNRMVQQTSDLGQQVRVLLKEIEEARGHVSGSHEAHVSSSDISSSNIEELQEQNQQLLTVVRELSSKREQEEKATRDEELSEVHEKLEKALEEIDELRTSRNRQG</sequence>
<evidence type="ECO:0000313" key="9">
    <source>
        <dbReference type="RefSeq" id="XP_002734339.1"/>
    </source>
</evidence>
<evidence type="ECO:0000259" key="6">
    <source>
        <dbReference type="Pfam" id="PF25481"/>
    </source>
</evidence>
<evidence type="ECO:0000256" key="2">
    <source>
        <dbReference type="ARBA" id="ARBA00023054"/>
    </source>
</evidence>
<gene>
    <name evidence="9" type="primary">LOC100374072</name>
</gene>
<feature type="coiled-coil region" evidence="4">
    <location>
        <begin position="27"/>
        <end position="156"/>
    </location>
</feature>
<keyword evidence="8" id="KW-1185">Reference proteome</keyword>
<dbReference type="InterPro" id="IPR057577">
    <property type="entry name" value="Nucleoprot-TPR/MLP1_dom"/>
</dbReference>
<dbReference type="PANTHER" id="PTHR18898:SF2">
    <property type="entry name" value="NUCLEOPROTEIN TPR"/>
    <property type="match status" value="1"/>
</dbReference>
<organism evidence="8 9">
    <name type="scientific">Saccoglossus kowalevskii</name>
    <name type="common">Acorn worm</name>
    <dbReference type="NCBI Taxonomy" id="10224"/>
    <lineage>
        <taxon>Eukaryota</taxon>
        <taxon>Metazoa</taxon>
        <taxon>Hemichordata</taxon>
        <taxon>Enteropneusta</taxon>
        <taxon>Harrimaniidae</taxon>
        <taxon>Saccoglossus</taxon>
    </lineage>
</organism>
<keyword evidence="3" id="KW-0539">Nucleus</keyword>
<feature type="compositionally biased region" description="Low complexity" evidence="5">
    <location>
        <begin position="529"/>
        <end position="540"/>
    </location>
</feature>
<name>A0ABM0GPB2_SACKO</name>
<feature type="domain" description="Nucleoprotein TPR/MPL1" evidence="6">
    <location>
        <begin position="177"/>
        <end position="253"/>
    </location>
</feature>
<evidence type="ECO:0000256" key="4">
    <source>
        <dbReference type="SAM" id="Coils"/>
    </source>
</evidence>
<comment type="subcellular location">
    <subcellularLocation>
        <location evidence="1">Nucleus</location>
    </subcellularLocation>
</comment>
<dbReference type="GeneID" id="100374072"/>
<feature type="coiled-coil region" evidence="4">
    <location>
        <begin position="433"/>
        <end position="498"/>
    </location>
</feature>
<evidence type="ECO:0000256" key="1">
    <source>
        <dbReference type="ARBA" id="ARBA00004123"/>
    </source>
</evidence>
<dbReference type="InterPro" id="IPR057974">
    <property type="entry name" value="NUA/TPR/MLP1-2-like_dom"/>
</dbReference>
<feature type="region of interest" description="Disordered" evidence="5">
    <location>
        <begin position="554"/>
        <end position="575"/>
    </location>
</feature>
<evidence type="ECO:0000313" key="8">
    <source>
        <dbReference type="Proteomes" id="UP000694865"/>
    </source>
</evidence>
<feature type="compositionally biased region" description="Basic and acidic residues" evidence="5">
    <location>
        <begin position="555"/>
        <end position="575"/>
    </location>
</feature>
<dbReference type="Proteomes" id="UP000694865">
    <property type="component" value="Unplaced"/>
</dbReference>
<accession>A0ABM0GPB2</accession>
<feature type="coiled-coil region" evidence="4">
    <location>
        <begin position="312"/>
        <end position="371"/>
    </location>
</feature>
<dbReference type="Pfam" id="PF25785">
    <property type="entry name" value="TPR"/>
    <property type="match status" value="1"/>
</dbReference>
<keyword evidence="2 4" id="KW-0175">Coiled coil</keyword>
<evidence type="ECO:0000256" key="3">
    <source>
        <dbReference type="ARBA" id="ARBA00023242"/>
    </source>
</evidence>
<protein>
    <submittedName>
        <fullName evidence="9">Nucleoprotein TPR-like</fullName>
    </submittedName>
</protein>
<feature type="domain" description="NUA/TPR/MLP1-2-like" evidence="7">
    <location>
        <begin position="478"/>
        <end position="564"/>
    </location>
</feature>
<evidence type="ECO:0000256" key="5">
    <source>
        <dbReference type="SAM" id="MobiDB-lite"/>
    </source>
</evidence>
<feature type="region of interest" description="Disordered" evidence="5">
    <location>
        <begin position="520"/>
        <end position="540"/>
    </location>
</feature>